<dbReference type="InterPro" id="IPR028958">
    <property type="entry name" value="Imm42"/>
</dbReference>
<sequence length="153" mass="17359">MIYGDPFYFAIQFDVVESWNDPDDIWDNGLFSLYVEGRKLFDIVDVFELKTTFSFYANAPISELCINDLKLGAVNLYKNAENYFTGDSNELIDGLFDMTCTAMGDNGCYLYFIKTTAGDRLVWSIENGEKINETILPPGTIQSVIDKVRSSHL</sequence>
<dbReference type="Pfam" id="PF15593">
    <property type="entry name" value="Imm42"/>
    <property type="match status" value="1"/>
</dbReference>
<dbReference type="RefSeq" id="WP_050133221.1">
    <property type="nucleotide sequence ID" value="NZ_CBCPKE010000036.1"/>
</dbReference>
<comment type="caution">
    <text evidence="1">The sequence shown here is derived from an EMBL/GenBank/DDBJ whole genome shotgun (WGS) entry which is preliminary data.</text>
</comment>
<organism evidence="1 2">
    <name type="scientific">Yersinia intermedia</name>
    <dbReference type="NCBI Taxonomy" id="631"/>
    <lineage>
        <taxon>Bacteria</taxon>
        <taxon>Pseudomonadati</taxon>
        <taxon>Pseudomonadota</taxon>
        <taxon>Gammaproteobacteria</taxon>
        <taxon>Enterobacterales</taxon>
        <taxon>Yersiniaceae</taxon>
        <taxon>Yersinia</taxon>
    </lineage>
</organism>
<name>A0A209A329_YERIN</name>
<dbReference type="Proteomes" id="UP000196440">
    <property type="component" value="Unassembled WGS sequence"/>
</dbReference>
<proteinExistence type="predicted"/>
<accession>A0A209A329</accession>
<protein>
    <submittedName>
        <fullName evidence="1">Uncharacterized protein</fullName>
    </submittedName>
</protein>
<dbReference type="EMBL" id="NHOI01000011">
    <property type="protein sequence ID" value="OVZ87124.1"/>
    <property type="molecule type" value="Genomic_DNA"/>
</dbReference>
<evidence type="ECO:0000313" key="2">
    <source>
        <dbReference type="Proteomes" id="UP000196440"/>
    </source>
</evidence>
<reference evidence="1 2" key="1">
    <citation type="submission" date="2017-05" db="EMBL/GenBank/DDBJ databases">
        <title>Whole genome sequencing of Yersinia kristensenii.</title>
        <authorList>
            <person name="Campioni F."/>
        </authorList>
    </citation>
    <scope>NUCLEOTIDE SEQUENCE [LARGE SCALE GENOMIC DNA]</scope>
    <source>
        <strain evidence="1 2">CFSAN060536</strain>
    </source>
</reference>
<gene>
    <name evidence="1" type="ORF">CBW57_10055</name>
</gene>
<evidence type="ECO:0000313" key="1">
    <source>
        <dbReference type="EMBL" id="OVZ87124.1"/>
    </source>
</evidence>
<dbReference type="AlphaFoldDB" id="A0A209A329"/>